<dbReference type="KEGG" id="slz:B5P37_07535"/>
<feature type="transmembrane region" description="Helical" evidence="1">
    <location>
        <begin position="127"/>
        <end position="148"/>
    </location>
</feature>
<dbReference type="PANTHER" id="PTHR34821:SF2">
    <property type="entry name" value="INNER MEMBRANE PROTEIN YDCZ"/>
    <property type="match status" value="1"/>
</dbReference>
<evidence type="ECO:0000313" key="3">
    <source>
        <dbReference type="Proteomes" id="UP000242864"/>
    </source>
</evidence>
<gene>
    <name evidence="2" type="ORF">B5P37_07535</name>
</gene>
<name>A0AAC9WML9_9STAP</name>
<feature type="transmembrane region" description="Helical" evidence="1">
    <location>
        <begin position="72"/>
        <end position="92"/>
    </location>
</feature>
<keyword evidence="1" id="KW-0812">Transmembrane</keyword>
<evidence type="ECO:0000313" key="2">
    <source>
        <dbReference type="EMBL" id="ARJ51167.1"/>
    </source>
</evidence>
<proteinExistence type="predicted"/>
<feature type="transmembrane region" description="Helical" evidence="1">
    <location>
        <begin position="232"/>
        <end position="251"/>
    </location>
</feature>
<keyword evidence="3" id="KW-1185">Reference proteome</keyword>
<keyword evidence="1" id="KW-1133">Transmembrane helix</keyword>
<feature type="transmembrane region" description="Helical" evidence="1">
    <location>
        <begin position="160"/>
        <end position="181"/>
    </location>
</feature>
<dbReference type="EMBL" id="CP020773">
    <property type="protein sequence ID" value="ARJ51167.1"/>
    <property type="molecule type" value="Genomic_DNA"/>
</dbReference>
<organism evidence="2 3">
    <name type="scientific">Staphylococcus lutrae</name>
    <dbReference type="NCBI Taxonomy" id="155085"/>
    <lineage>
        <taxon>Bacteria</taxon>
        <taxon>Bacillati</taxon>
        <taxon>Bacillota</taxon>
        <taxon>Bacilli</taxon>
        <taxon>Bacillales</taxon>
        <taxon>Staphylococcaceae</taxon>
        <taxon>Staphylococcus</taxon>
    </lineage>
</organism>
<dbReference type="GO" id="GO:0005886">
    <property type="term" value="C:plasma membrane"/>
    <property type="evidence" value="ECO:0007669"/>
    <property type="project" value="TreeGrafter"/>
</dbReference>
<evidence type="ECO:0008006" key="4">
    <source>
        <dbReference type="Google" id="ProtNLM"/>
    </source>
</evidence>
<dbReference type="PANTHER" id="PTHR34821">
    <property type="entry name" value="INNER MEMBRANE PROTEIN YDCZ"/>
    <property type="match status" value="1"/>
</dbReference>
<evidence type="ECO:0000256" key="1">
    <source>
        <dbReference type="SAM" id="Phobius"/>
    </source>
</evidence>
<feature type="transmembrane region" description="Helical" evidence="1">
    <location>
        <begin position="293"/>
        <end position="308"/>
    </location>
</feature>
<feature type="transmembrane region" description="Helical" evidence="1">
    <location>
        <begin position="99"/>
        <end position="121"/>
    </location>
</feature>
<dbReference type="Proteomes" id="UP000242864">
    <property type="component" value="Chromosome"/>
</dbReference>
<keyword evidence="1" id="KW-0472">Membrane</keyword>
<protein>
    <recommendedName>
        <fullName evidence="4">EamA-like transporter family protein</fullName>
    </recommendedName>
</protein>
<feature type="transmembrane region" description="Helical" evidence="1">
    <location>
        <begin position="193"/>
        <end position="212"/>
    </location>
</feature>
<dbReference type="RefSeq" id="WP_085237639.1">
    <property type="nucleotide sequence ID" value="NZ_PPRH01000010.1"/>
</dbReference>
<sequence>MISLLLILGLFAGAVIPVQTSINTQLSRYTQSTLFASAISFSTGVLWLIGMNLILNPGHFSISAFKHYRFDYYWYIGGLMGVVFLTGNILLLSRIGASLTVVSSITGQVLMSVLIDTYGWFHVHVQTLSMMKVLGILLLLIGIVFMNLKRKSSLTPQSQHHFLWIAFAVVIGFAPPIQTAVNSHLGQTLNSPYFSSLISFTVGAIALTLLTAFVHKRFTIKSTVPSHGSLKWWHFIGGALGGIFVTTNIILTPHIGVTLTLITVMLGQMIAGAFIDHLGLLGLPSRSITKPRLLGLSLIIIAIAIIQFN</sequence>
<feature type="transmembrane region" description="Helical" evidence="1">
    <location>
        <begin position="257"/>
        <end position="281"/>
    </location>
</feature>
<dbReference type="AlphaFoldDB" id="A0AAC9WML9"/>
<reference evidence="2 3" key="1">
    <citation type="submission" date="2017-04" db="EMBL/GenBank/DDBJ databases">
        <authorList>
            <person name="Veseli I.A."/>
            <person name="Tang C."/>
            <person name="Pombert J.-F."/>
        </authorList>
    </citation>
    <scope>NUCLEOTIDE SEQUENCE [LARGE SCALE GENOMIC DNA]</scope>
    <source>
        <strain evidence="2 3">ATCC 700373</strain>
    </source>
</reference>
<accession>A0AAC9WML9</accession>
<dbReference type="InterPro" id="IPR006750">
    <property type="entry name" value="YdcZ"/>
</dbReference>
<dbReference type="Pfam" id="PF04657">
    <property type="entry name" value="DMT_YdcZ"/>
    <property type="match status" value="2"/>
</dbReference>